<keyword evidence="1" id="KW-0812">Transmembrane</keyword>
<sequence length="38" mass="4093">MMPSGVIMFSTPKTLSEILVTSLCVLIVAAFLQAYFVA</sequence>
<evidence type="ECO:0000313" key="2">
    <source>
        <dbReference type="EMBL" id="KFC84454.1"/>
    </source>
</evidence>
<dbReference type="EMBL" id="JMPJ01000026">
    <property type="protein sequence ID" value="KFC84454.1"/>
    <property type="molecule type" value="Genomic_DNA"/>
</dbReference>
<feature type="transmembrane region" description="Helical" evidence="1">
    <location>
        <begin position="18"/>
        <end position="37"/>
    </location>
</feature>
<protein>
    <submittedName>
        <fullName evidence="2">Uncharacterized protein</fullName>
    </submittedName>
</protein>
<evidence type="ECO:0000256" key="1">
    <source>
        <dbReference type="SAM" id="Phobius"/>
    </source>
</evidence>
<dbReference type="Proteomes" id="UP000028640">
    <property type="component" value="Unassembled WGS sequence"/>
</dbReference>
<gene>
    <name evidence="2" type="ORF">GEAM_0706</name>
</gene>
<name>A0A085GL59_EWIA3</name>
<accession>A0A085GL59</accession>
<reference evidence="2 3" key="1">
    <citation type="submission" date="2014-05" db="EMBL/GenBank/DDBJ databases">
        <title>ATOL: Assembling a taxonomically balanced genome-scale reconstruction of the evolutionary history of the Enterobacteriaceae.</title>
        <authorList>
            <person name="Plunkett G.III."/>
            <person name="Neeno-Eckwall E.C."/>
            <person name="Glasner J.D."/>
            <person name="Perna N.T."/>
        </authorList>
    </citation>
    <scope>NUCLEOTIDE SEQUENCE [LARGE SCALE GENOMIC DNA]</scope>
    <source>
        <strain evidence="2 3">ATCC 33852</strain>
    </source>
</reference>
<keyword evidence="1" id="KW-1133">Transmembrane helix</keyword>
<dbReference type="STRING" id="910964.GEAM_0706"/>
<dbReference type="AlphaFoldDB" id="A0A085GL59"/>
<proteinExistence type="predicted"/>
<evidence type="ECO:0000313" key="3">
    <source>
        <dbReference type="Proteomes" id="UP000028640"/>
    </source>
</evidence>
<comment type="caution">
    <text evidence="2">The sequence shown here is derived from an EMBL/GenBank/DDBJ whole genome shotgun (WGS) entry which is preliminary data.</text>
</comment>
<keyword evidence="1" id="KW-0472">Membrane</keyword>
<keyword evidence="3" id="KW-1185">Reference proteome</keyword>
<organism evidence="2 3">
    <name type="scientific">Ewingella americana (strain ATCC 33852 / DSM 4580 / CCUG 14506 / JCM 5911 / LMG 7869 / NCTC 12157 / CDC 1468-78)</name>
    <dbReference type="NCBI Taxonomy" id="910964"/>
    <lineage>
        <taxon>Bacteria</taxon>
        <taxon>Pseudomonadati</taxon>
        <taxon>Pseudomonadota</taxon>
        <taxon>Gammaproteobacteria</taxon>
        <taxon>Enterobacterales</taxon>
        <taxon>Yersiniaceae</taxon>
        <taxon>Ewingella</taxon>
    </lineage>
</organism>